<dbReference type="Proteomes" id="UP000275408">
    <property type="component" value="Unassembled WGS sequence"/>
</dbReference>
<dbReference type="PANTHER" id="PTHR10704:SF44">
    <property type="entry name" value="LD35051P-RELATED"/>
    <property type="match status" value="1"/>
</dbReference>
<evidence type="ECO:0008006" key="5">
    <source>
        <dbReference type="Google" id="ProtNLM"/>
    </source>
</evidence>
<evidence type="ECO:0000313" key="3">
    <source>
        <dbReference type="EMBL" id="RMX48002.1"/>
    </source>
</evidence>
<sequence length="710" mass="81781">MAAKVKKTRKGLQSQLSLIKVALVVIACSGFYLFVMVHQIENPFINRDLSTQFIHEPESQRNDSYTQLGGVGWRAEVISDFVRNDDAFKDLLDLDDYDAPKNLSSTDVPVSKSSKVLHESNDFDPVTDLKQQDEMGSPQNVSSFLERKMNTIDSGELSRNKHGSPVESKSDSERYSETAKSSRRFDNRSPNRGVERLRHHMLHPQIGVRRKLERQFKFVNSSKHHMVYNDTKSILQQEKIYKGEILNQTENLATKNNFSTNVSDNLKEKLSDRNPLRLLKHDNSEKGNIIKVSPVDTQQMLVKSSLHTSLLSGKMPVSNDQDKSSLSNVQNSDRIQNKNSNRQSFNHGQNSSKVATNLHSHRSRLKDEEIKRTPDQLPKTTSVKKRKSLLIFGDDRSGTTFVTKMFAADPQMFTVYEPLWVTKKWFSGSITGSREQVRVTLDLINALLSCHFTHSRAGKDFLFHTSSHWVGAGVFEKNVFRTSPFKRKTKTGKWFWPNLHRYPEFAEEVCLKDFNHSVVKVGQVRVPRESISTIIPRVFHANPDTDIRVIQIVRDPRGSLNSRIKNGWISDFTYVRFRSLVRKMCGKIETNIQFGRESSSEWKDSYMEVTYREITTMPVTTAKKMYKFAGFEMPDSLIDWIIKSTNPDEEELQDSLDNPYSHVRDSHKNDLKWRKESPIKRVRIIEEECQDLLNLLSLDPIADEMETLRS</sequence>
<dbReference type="InterPro" id="IPR027417">
    <property type="entry name" value="P-loop_NTPase"/>
</dbReference>
<evidence type="ECO:0000256" key="1">
    <source>
        <dbReference type="SAM" id="MobiDB-lite"/>
    </source>
</evidence>
<dbReference type="Pfam" id="PF13469">
    <property type="entry name" value="Sulfotransfer_3"/>
    <property type="match status" value="1"/>
</dbReference>
<dbReference type="AlphaFoldDB" id="A0A3M6U2W5"/>
<name>A0A3M6U2W5_POCDA</name>
<dbReference type="InterPro" id="IPR051135">
    <property type="entry name" value="Gal/GlcNAc/GalNAc_ST"/>
</dbReference>
<accession>A0A3M6U2W5</accession>
<feature type="region of interest" description="Disordered" evidence="1">
    <location>
        <begin position="312"/>
        <end position="379"/>
    </location>
</feature>
<dbReference type="GO" id="GO:0001517">
    <property type="term" value="F:N-acetylglucosamine 6-O-sulfotransferase activity"/>
    <property type="evidence" value="ECO:0007669"/>
    <property type="project" value="TreeGrafter"/>
</dbReference>
<keyword evidence="2" id="KW-0472">Membrane</keyword>
<evidence type="ECO:0000256" key="2">
    <source>
        <dbReference type="SAM" id="Phobius"/>
    </source>
</evidence>
<keyword evidence="2" id="KW-1133">Transmembrane helix</keyword>
<dbReference type="GO" id="GO:0006790">
    <property type="term" value="P:sulfur compound metabolic process"/>
    <property type="evidence" value="ECO:0007669"/>
    <property type="project" value="TreeGrafter"/>
</dbReference>
<keyword evidence="2" id="KW-0812">Transmembrane</keyword>
<dbReference type="OMA" id="KMNTIDS"/>
<dbReference type="OrthoDB" id="5987729at2759"/>
<organism evidence="3 4">
    <name type="scientific">Pocillopora damicornis</name>
    <name type="common">Cauliflower coral</name>
    <name type="synonym">Millepora damicornis</name>
    <dbReference type="NCBI Taxonomy" id="46731"/>
    <lineage>
        <taxon>Eukaryota</taxon>
        <taxon>Metazoa</taxon>
        <taxon>Cnidaria</taxon>
        <taxon>Anthozoa</taxon>
        <taxon>Hexacorallia</taxon>
        <taxon>Scleractinia</taxon>
        <taxon>Astrocoeniina</taxon>
        <taxon>Pocilloporidae</taxon>
        <taxon>Pocillopora</taxon>
    </lineage>
</organism>
<feature type="transmembrane region" description="Helical" evidence="2">
    <location>
        <begin position="21"/>
        <end position="40"/>
    </location>
</feature>
<protein>
    <recommendedName>
        <fullName evidence="5">Sulfotransferase domain-containing protein</fullName>
    </recommendedName>
</protein>
<dbReference type="GO" id="GO:0006044">
    <property type="term" value="P:N-acetylglucosamine metabolic process"/>
    <property type="evidence" value="ECO:0007669"/>
    <property type="project" value="TreeGrafter"/>
</dbReference>
<gene>
    <name evidence="3" type="ORF">pdam_00005327</name>
</gene>
<comment type="caution">
    <text evidence="3">The sequence shown here is derived from an EMBL/GenBank/DDBJ whole genome shotgun (WGS) entry which is preliminary data.</text>
</comment>
<dbReference type="PANTHER" id="PTHR10704">
    <property type="entry name" value="CARBOHYDRATE SULFOTRANSFERASE"/>
    <property type="match status" value="1"/>
</dbReference>
<evidence type="ECO:0000313" key="4">
    <source>
        <dbReference type="Proteomes" id="UP000275408"/>
    </source>
</evidence>
<feature type="compositionally biased region" description="Basic and acidic residues" evidence="1">
    <location>
        <begin position="183"/>
        <end position="196"/>
    </location>
</feature>
<feature type="region of interest" description="Disordered" evidence="1">
    <location>
        <begin position="102"/>
        <end position="196"/>
    </location>
</feature>
<keyword evidence="4" id="KW-1185">Reference proteome</keyword>
<feature type="compositionally biased region" description="Basic and acidic residues" evidence="1">
    <location>
        <begin position="365"/>
        <end position="374"/>
    </location>
</feature>
<dbReference type="EMBL" id="RCHS01002320">
    <property type="protein sequence ID" value="RMX48002.1"/>
    <property type="molecule type" value="Genomic_DNA"/>
</dbReference>
<proteinExistence type="predicted"/>
<feature type="compositionally biased region" description="Polar residues" evidence="1">
    <location>
        <begin position="324"/>
        <end position="358"/>
    </location>
</feature>
<reference evidence="3 4" key="1">
    <citation type="journal article" date="2018" name="Sci. Rep.">
        <title>Comparative analysis of the Pocillopora damicornis genome highlights role of immune system in coral evolution.</title>
        <authorList>
            <person name="Cunning R."/>
            <person name="Bay R.A."/>
            <person name="Gillette P."/>
            <person name="Baker A.C."/>
            <person name="Traylor-Knowles N."/>
        </authorList>
    </citation>
    <scope>NUCLEOTIDE SEQUENCE [LARGE SCALE GENOMIC DNA]</scope>
    <source>
        <strain evidence="3">RSMAS</strain>
        <tissue evidence="3">Whole animal</tissue>
    </source>
</reference>
<feature type="compositionally biased region" description="Polar residues" evidence="1">
    <location>
        <begin position="102"/>
        <end position="114"/>
    </location>
</feature>
<feature type="compositionally biased region" description="Basic and acidic residues" evidence="1">
    <location>
        <begin position="168"/>
        <end position="177"/>
    </location>
</feature>
<dbReference type="SUPFAM" id="SSF52540">
    <property type="entry name" value="P-loop containing nucleoside triphosphate hydrolases"/>
    <property type="match status" value="1"/>
</dbReference>
<dbReference type="Gene3D" id="3.40.50.300">
    <property type="entry name" value="P-loop containing nucleotide triphosphate hydrolases"/>
    <property type="match status" value="1"/>
</dbReference>